<dbReference type="RefSeq" id="WP_207854788.1">
    <property type="nucleotide sequence ID" value="NZ_JAFVMG010000011.1"/>
</dbReference>
<keyword evidence="1" id="KW-1133">Transmembrane helix</keyword>
<name>A0ABS3LNF7_9PROT</name>
<gene>
    <name evidence="2" type="ORF">J2D75_10570</name>
</gene>
<evidence type="ECO:0008006" key="4">
    <source>
        <dbReference type="Google" id="ProtNLM"/>
    </source>
</evidence>
<comment type="caution">
    <text evidence="2">The sequence shown here is derived from an EMBL/GenBank/DDBJ whole genome shotgun (WGS) entry which is preliminary data.</text>
</comment>
<evidence type="ECO:0000313" key="3">
    <source>
        <dbReference type="Proteomes" id="UP000664399"/>
    </source>
</evidence>
<evidence type="ECO:0000256" key="1">
    <source>
        <dbReference type="SAM" id="Phobius"/>
    </source>
</evidence>
<accession>A0ABS3LNF7</accession>
<reference evidence="2 3" key="1">
    <citation type="submission" date="2021-03" db="EMBL/GenBank/DDBJ databases">
        <title>The complete genome sequence of Acetobacter suratthaniensis TBRC 1719.</title>
        <authorList>
            <person name="Charoenyingcharoen P."/>
            <person name="Yukphan P."/>
        </authorList>
    </citation>
    <scope>NUCLEOTIDE SEQUENCE [LARGE SCALE GENOMIC DNA]</scope>
    <source>
        <strain evidence="2 3">TBRC 1719</strain>
    </source>
</reference>
<proteinExistence type="predicted"/>
<keyword evidence="3" id="KW-1185">Reference proteome</keyword>
<keyword evidence="1" id="KW-0812">Transmembrane</keyword>
<evidence type="ECO:0000313" key="2">
    <source>
        <dbReference type="EMBL" id="MBO1328913.1"/>
    </source>
</evidence>
<protein>
    <recommendedName>
        <fullName evidence="4">Lipoprotein</fullName>
    </recommendedName>
</protein>
<dbReference type="EMBL" id="JAFVMG010000011">
    <property type="protein sequence ID" value="MBO1328913.1"/>
    <property type="molecule type" value="Genomic_DNA"/>
</dbReference>
<dbReference type="Proteomes" id="UP000664399">
    <property type="component" value="Unassembled WGS sequence"/>
</dbReference>
<keyword evidence="1" id="KW-0472">Membrane</keyword>
<feature type="transmembrane region" description="Helical" evidence="1">
    <location>
        <begin position="39"/>
        <end position="56"/>
    </location>
</feature>
<organism evidence="2 3">
    <name type="scientific">Acetobacter suratthaniensis</name>
    <dbReference type="NCBI Taxonomy" id="1502841"/>
    <lineage>
        <taxon>Bacteria</taxon>
        <taxon>Pseudomonadati</taxon>
        <taxon>Pseudomonadota</taxon>
        <taxon>Alphaproteobacteria</taxon>
        <taxon>Acetobacterales</taxon>
        <taxon>Acetobacteraceae</taxon>
        <taxon>Acetobacter</taxon>
    </lineage>
</organism>
<sequence>MFCIETYGQEIFSIGLTHCVVWKNFIKHRRMIEKMIKKFLFLMPLVALTGCSGTIHETGSIHDSKFSGDSKRIVILNAMSTDAGSNQGTLIAHALHENLKTCHIDTFNFSTNKMSLDMGSEITKFVSENHADKVLILSNRNVVLFQGPYLSSQVIKARILDVATNKSVWVSEFNYNASKWHFGDVWQKNDVKSADAIADKIKAGLVSDNIIKGC</sequence>